<keyword evidence="2 3" id="KW-0732">Signal</keyword>
<evidence type="ECO:0000256" key="1">
    <source>
        <dbReference type="ARBA" id="ARBA00009034"/>
    </source>
</evidence>
<gene>
    <name evidence="4" type="ORF">L596_023237</name>
</gene>
<sequence length="111" mass="12008">METASFAFLSILVFGQVCCSGDSKNVTEMNCSTEISDDNMMEMVLDTLDNPPISKFLCGLELIDAALVVCHGCLGKLNCLESAIKQQLDNVEDKCCKGKCSVGLLRTICCE</sequence>
<reference evidence="4 5" key="1">
    <citation type="journal article" date="2015" name="Genome Biol.">
        <title>Comparative genomics of Steinernema reveals deeply conserved gene regulatory networks.</title>
        <authorList>
            <person name="Dillman A.R."/>
            <person name="Macchietto M."/>
            <person name="Porter C.F."/>
            <person name="Rogers A."/>
            <person name="Williams B."/>
            <person name="Antoshechkin I."/>
            <person name="Lee M.M."/>
            <person name="Goodwin Z."/>
            <person name="Lu X."/>
            <person name="Lewis E.E."/>
            <person name="Goodrich-Blair H."/>
            <person name="Stock S.P."/>
            <person name="Adams B.J."/>
            <person name="Sternberg P.W."/>
            <person name="Mortazavi A."/>
        </authorList>
    </citation>
    <scope>NUCLEOTIDE SEQUENCE [LARGE SCALE GENOMIC DNA]</scope>
    <source>
        <strain evidence="4 5">ALL</strain>
    </source>
</reference>
<dbReference type="InterPro" id="IPR022353">
    <property type="entry name" value="Insulin_CS"/>
</dbReference>
<dbReference type="SUPFAM" id="SSF56994">
    <property type="entry name" value="Insulin-like"/>
    <property type="match status" value="1"/>
</dbReference>
<comment type="caution">
    <text evidence="4">The sequence shown here is derived from an EMBL/GenBank/DDBJ whole genome shotgun (WGS) entry which is preliminary data.</text>
</comment>
<dbReference type="InterPro" id="IPR036438">
    <property type="entry name" value="Insulin-like_sf"/>
</dbReference>
<evidence type="ECO:0000313" key="5">
    <source>
        <dbReference type="Proteomes" id="UP000298663"/>
    </source>
</evidence>
<feature type="signal peptide" evidence="3">
    <location>
        <begin position="1"/>
        <end position="23"/>
    </location>
</feature>
<organism evidence="4 5">
    <name type="scientific">Steinernema carpocapsae</name>
    <name type="common">Entomopathogenic nematode</name>
    <dbReference type="NCBI Taxonomy" id="34508"/>
    <lineage>
        <taxon>Eukaryota</taxon>
        <taxon>Metazoa</taxon>
        <taxon>Ecdysozoa</taxon>
        <taxon>Nematoda</taxon>
        <taxon>Chromadorea</taxon>
        <taxon>Rhabditida</taxon>
        <taxon>Tylenchina</taxon>
        <taxon>Panagrolaimomorpha</taxon>
        <taxon>Strongyloidoidea</taxon>
        <taxon>Steinernematidae</taxon>
        <taxon>Steinernema</taxon>
    </lineage>
</organism>
<reference evidence="4 5" key="2">
    <citation type="journal article" date="2019" name="G3 (Bethesda)">
        <title>Hybrid Assembly of the Genome of the Entomopathogenic Nematode Steinernema carpocapsae Identifies the X-Chromosome.</title>
        <authorList>
            <person name="Serra L."/>
            <person name="Macchietto M."/>
            <person name="Macias-Munoz A."/>
            <person name="McGill C.J."/>
            <person name="Rodriguez I.M."/>
            <person name="Rodriguez B."/>
            <person name="Murad R."/>
            <person name="Mortazavi A."/>
        </authorList>
    </citation>
    <scope>NUCLEOTIDE SEQUENCE [LARGE SCALE GENOMIC DNA]</scope>
    <source>
        <strain evidence="4 5">ALL</strain>
    </source>
</reference>
<dbReference type="Proteomes" id="UP000298663">
    <property type="component" value="Unassembled WGS sequence"/>
</dbReference>
<protein>
    <recommendedName>
        <fullName evidence="6">Saposin B-type domain-containing protein</fullName>
    </recommendedName>
</protein>
<proteinExistence type="inferred from homology"/>
<keyword evidence="5" id="KW-1185">Reference proteome</keyword>
<dbReference type="AlphaFoldDB" id="A0A4U5MD90"/>
<name>A0A4U5MD90_STECR</name>
<evidence type="ECO:0000256" key="3">
    <source>
        <dbReference type="SAM" id="SignalP"/>
    </source>
</evidence>
<accession>A0A4U5MD90</accession>
<comment type="similarity">
    <text evidence="1">Belongs to the insulin family.</text>
</comment>
<evidence type="ECO:0000313" key="4">
    <source>
        <dbReference type="EMBL" id="TKR67022.1"/>
    </source>
</evidence>
<feature type="chain" id="PRO_5020375143" description="Saposin B-type domain-containing protein" evidence="3">
    <location>
        <begin position="24"/>
        <end position="111"/>
    </location>
</feature>
<dbReference type="PROSITE" id="PS00262">
    <property type="entry name" value="INSULIN"/>
    <property type="match status" value="1"/>
</dbReference>
<dbReference type="EMBL" id="AZBU02000008">
    <property type="protein sequence ID" value="TKR67022.1"/>
    <property type="molecule type" value="Genomic_DNA"/>
</dbReference>
<evidence type="ECO:0008006" key="6">
    <source>
        <dbReference type="Google" id="ProtNLM"/>
    </source>
</evidence>
<evidence type="ECO:0000256" key="2">
    <source>
        <dbReference type="ARBA" id="ARBA00022729"/>
    </source>
</evidence>